<dbReference type="PANTHER" id="PTHR31672">
    <property type="entry name" value="BNACNNG10540D PROTEIN"/>
    <property type="match status" value="1"/>
</dbReference>
<reference evidence="2 3" key="1">
    <citation type="submission" date="2019-12" db="EMBL/GenBank/DDBJ databases">
        <authorList>
            <person name="Alioto T."/>
            <person name="Alioto T."/>
            <person name="Gomez Garrido J."/>
        </authorList>
    </citation>
    <scope>NUCLEOTIDE SEQUENCE [LARGE SCALE GENOMIC DNA]</scope>
</reference>
<proteinExistence type="predicted"/>
<dbReference type="InterPro" id="IPR006527">
    <property type="entry name" value="F-box-assoc_dom_typ1"/>
</dbReference>
<sequence>MEIKDGKSTVKEYNETCIGKIRATCNGLILLENRMKKEGFIVMNPVTRELLTIPLGTQSSPHHESYGLVFCHRPSNYKVVHLFRDESQYIGCEIINIGSGSWSHGWTFFWTFWLAWLRTCFCNASSTLASFY</sequence>
<accession>A0A8S0UIK1</accession>
<comment type="caution">
    <text evidence="2">The sequence shown here is derived from an EMBL/GenBank/DDBJ whole genome shotgun (WGS) entry which is preliminary data.</text>
</comment>
<evidence type="ECO:0000313" key="2">
    <source>
        <dbReference type="EMBL" id="CAA3019804.1"/>
    </source>
</evidence>
<dbReference type="AlphaFoldDB" id="A0A8S0UIK1"/>
<dbReference type="OrthoDB" id="1938527at2759"/>
<dbReference type="Gramene" id="OE9A076589T1">
    <property type="protein sequence ID" value="OE9A076589C1"/>
    <property type="gene ID" value="OE9A076589"/>
</dbReference>
<dbReference type="EMBL" id="CACTIH010009030">
    <property type="protein sequence ID" value="CAA3019804.1"/>
    <property type="molecule type" value="Genomic_DNA"/>
</dbReference>
<feature type="domain" description="F-box associated beta-propeller type 1" evidence="1">
    <location>
        <begin position="15"/>
        <end position="103"/>
    </location>
</feature>
<keyword evidence="3" id="KW-1185">Reference proteome</keyword>
<dbReference type="PANTHER" id="PTHR31672:SF11">
    <property type="entry name" value="F-BOX PROTEIN CPR1-LIKE ISOFORM X2"/>
    <property type="match status" value="1"/>
</dbReference>
<dbReference type="Proteomes" id="UP000594638">
    <property type="component" value="Unassembled WGS sequence"/>
</dbReference>
<evidence type="ECO:0000313" key="3">
    <source>
        <dbReference type="Proteomes" id="UP000594638"/>
    </source>
</evidence>
<dbReference type="InterPro" id="IPR050796">
    <property type="entry name" value="SCF_F-box_component"/>
</dbReference>
<evidence type="ECO:0000259" key="1">
    <source>
        <dbReference type="Pfam" id="PF07734"/>
    </source>
</evidence>
<gene>
    <name evidence="2" type="ORF">OLEA9_A076589</name>
</gene>
<dbReference type="Gramene" id="OE9A076589T2">
    <property type="protein sequence ID" value="OE9A076589C2"/>
    <property type="gene ID" value="OE9A076589"/>
</dbReference>
<organism evidence="2 3">
    <name type="scientific">Olea europaea subsp. europaea</name>
    <dbReference type="NCBI Taxonomy" id="158383"/>
    <lineage>
        <taxon>Eukaryota</taxon>
        <taxon>Viridiplantae</taxon>
        <taxon>Streptophyta</taxon>
        <taxon>Embryophyta</taxon>
        <taxon>Tracheophyta</taxon>
        <taxon>Spermatophyta</taxon>
        <taxon>Magnoliopsida</taxon>
        <taxon>eudicotyledons</taxon>
        <taxon>Gunneridae</taxon>
        <taxon>Pentapetalae</taxon>
        <taxon>asterids</taxon>
        <taxon>lamiids</taxon>
        <taxon>Lamiales</taxon>
        <taxon>Oleaceae</taxon>
        <taxon>Oleeae</taxon>
        <taxon>Olea</taxon>
    </lineage>
</organism>
<dbReference type="Pfam" id="PF07734">
    <property type="entry name" value="FBA_1"/>
    <property type="match status" value="1"/>
</dbReference>
<name>A0A8S0UIK1_OLEEU</name>
<protein>
    <submittedName>
        <fullName evidence="2">F-box At3g10240</fullName>
    </submittedName>
</protein>